<evidence type="ECO:0000256" key="3">
    <source>
        <dbReference type="ARBA" id="ARBA00022777"/>
    </source>
</evidence>
<comment type="similarity">
    <text evidence="1 4">Belongs to the inositol phosphokinase (IPK) family.</text>
</comment>
<dbReference type="GO" id="GO:0032958">
    <property type="term" value="P:inositol phosphate biosynthetic process"/>
    <property type="evidence" value="ECO:0007669"/>
    <property type="project" value="InterPro"/>
</dbReference>
<dbReference type="GO" id="GO:0000828">
    <property type="term" value="F:inositol hexakisphosphate kinase activity"/>
    <property type="evidence" value="ECO:0007669"/>
    <property type="project" value="TreeGrafter"/>
</dbReference>
<dbReference type="GO" id="GO:0005737">
    <property type="term" value="C:cytoplasm"/>
    <property type="evidence" value="ECO:0007669"/>
    <property type="project" value="TreeGrafter"/>
</dbReference>
<dbReference type="Proteomes" id="UP000018936">
    <property type="component" value="Unassembled WGS sequence"/>
</dbReference>
<dbReference type="GO" id="GO:0005634">
    <property type="term" value="C:nucleus"/>
    <property type="evidence" value="ECO:0007669"/>
    <property type="project" value="TreeGrafter"/>
</dbReference>
<protein>
    <recommendedName>
        <fullName evidence="4">Kinase</fullName>
        <ecNumber evidence="4">2.7.-.-</ecNumber>
    </recommendedName>
</protein>
<dbReference type="GO" id="GO:0046854">
    <property type="term" value="P:phosphatidylinositol phosphate biosynthetic process"/>
    <property type="evidence" value="ECO:0007669"/>
    <property type="project" value="TreeGrafter"/>
</dbReference>
<comment type="caution">
    <text evidence="5">The sequence shown here is derived from an EMBL/GenBank/DDBJ whole genome shotgun (WGS) entry which is preliminary data.</text>
</comment>
<dbReference type="SUPFAM" id="SSF56104">
    <property type="entry name" value="SAICAR synthase-like"/>
    <property type="match status" value="1"/>
</dbReference>
<dbReference type="PANTHER" id="PTHR12400">
    <property type="entry name" value="INOSITOL POLYPHOSPHATE KINASE"/>
    <property type="match status" value="1"/>
</dbReference>
<keyword evidence="3 4" id="KW-0418">Kinase</keyword>
<name>V8PB54_OPHHA</name>
<dbReference type="EC" id="2.7.-.-" evidence="4"/>
<dbReference type="Pfam" id="PF03770">
    <property type="entry name" value="IPK"/>
    <property type="match status" value="1"/>
</dbReference>
<dbReference type="Gene3D" id="3.30.470.160">
    <property type="entry name" value="Inositol polyphosphate kinase"/>
    <property type="match status" value="1"/>
</dbReference>
<evidence type="ECO:0000256" key="4">
    <source>
        <dbReference type="RuleBase" id="RU363090"/>
    </source>
</evidence>
<sequence length="447" mass="51570">MVVQNNLDIGETRKGILLEPFIHQVGGHMSMMKYDDCTVCKPLVSQEQWFYEALPTAMKQFTPRYKEKEIWDCTRFYMNLHINSSRLMKFIFPLKGVISVYLKKDSMGNLNLVACPHTDNHNSLDNTSKDSVAIWQKLNQAKTSKNDHTFVKWNHSPFTNVIESSCHGNTRLQTDLQYHQDVSSLMEDANGNQEANNSFNPWGLHCHKQHLNRMSSKYKENKPHRIFFPELAEHYIHPEFLLLENVVSKYKYPCILDLKMGTRQHGDDASEEKKARQIKKCEQSTSASLGVRICGMQVYQADTIQYICKDKYYGRKLSPDGFKQALCQFLHNGNQFRTDLVEPILFQLNTLLSVVKNQLSYRFFSSSLLINYEGLEKTIPSDNDPQGHYQNIVCSASHGNSHPKVDVRMIDFAHTTSKDSRYEGPDHGYIFGLENLIKIFQSISMGE</sequence>
<dbReference type="EMBL" id="AZIM01000403">
    <property type="protein sequence ID" value="ETE71233.1"/>
    <property type="molecule type" value="Genomic_DNA"/>
</dbReference>
<gene>
    <name evidence="5" type="primary">IP6K3</name>
    <name evidence="5" type="ORF">L345_02944</name>
</gene>
<dbReference type="AlphaFoldDB" id="V8PB54"/>
<dbReference type="PANTHER" id="PTHR12400:SF40">
    <property type="entry name" value="INOSITOL HEXAKISPHOSPHATE KINASE 3"/>
    <property type="match status" value="1"/>
</dbReference>
<accession>V8PB54</accession>
<keyword evidence="2 4" id="KW-0808">Transferase</keyword>
<evidence type="ECO:0000313" key="5">
    <source>
        <dbReference type="EMBL" id="ETE71233.1"/>
    </source>
</evidence>
<feature type="non-terminal residue" evidence="5">
    <location>
        <position position="1"/>
    </location>
</feature>
<evidence type="ECO:0000256" key="1">
    <source>
        <dbReference type="ARBA" id="ARBA00007374"/>
    </source>
</evidence>
<dbReference type="OrthoDB" id="2573163at2759"/>
<evidence type="ECO:0000313" key="6">
    <source>
        <dbReference type="Proteomes" id="UP000018936"/>
    </source>
</evidence>
<dbReference type="InterPro" id="IPR005522">
    <property type="entry name" value="IPK"/>
</dbReference>
<reference evidence="5 6" key="1">
    <citation type="journal article" date="2013" name="Proc. Natl. Acad. Sci. U.S.A.">
        <title>The king cobra genome reveals dynamic gene evolution and adaptation in the snake venom system.</title>
        <authorList>
            <person name="Vonk F.J."/>
            <person name="Casewell N.R."/>
            <person name="Henkel C.V."/>
            <person name="Heimberg A.M."/>
            <person name="Jansen H.J."/>
            <person name="McCleary R.J."/>
            <person name="Kerkkamp H.M."/>
            <person name="Vos R.A."/>
            <person name="Guerreiro I."/>
            <person name="Calvete J.J."/>
            <person name="Wuster W."/>
            <person name="Woods A.E."/>
            <person name="Logan J.M."/>
            <person name="Harrison R.A."/>
            <person name="Castoe T.A."/>
            <person name="de Koning A.P."/>
            <person name="Pollock D.D."/>
            <person name="Yandell M."/>
            <person name="Calderon D."/>
            <person name="Renjifo C."/>
            <person name="Currier R.B."/>
            <person name="Salgado D."/>
            <person name="Pla D."/>
            <person name="Sanz L."/>
            <person name="Hyder A.S."/>
            <person name="Ribeiro J.M."/>
            <person name="Arntzen J.W."/>
            <person name="van den Thillart G.E."/>
            <person name="Boetzer M."/>
            <person name="Pirovano W."/>
            <person name="Dirks R.P."/>
            <person name="Spaink H.P."/>
            <person name="Duboule D."/>
            <person name="McGlinn E."/>
            <person name="Kini R.M."/>
            <person name="Richardson M.K."/>
        </authorList>
    </citation>
    <scope>NUCLEOTIDE SEQUENCE</scope>
    <source>
        <tissue evidence="5">Blood</tissue>
    </source>
</reference>
<organism evidence="5 6">
    <name type="scientific">Ophiophagus hannah</name>
    <name type="common">King cobra</name>
    <name type="synonym">Naja hannah</name>
    <dbReference type="NCBI Taxonomy" id="8665"/>
    <lineage>
        <taxon>Eukaryota</taxon>
        <taxon>Metazoa</taxon>
        <taxon>Chordata</taxon>
        <taxon>Craniata</taxon>
        <taxon>Vertebrata</taxon>
        <taxon>Euteleostomi</taxon>
        <taxon>Lepidosauria</taxon>
        <taxon>Squamata</taxon>
        <taxon>Bifurcata</taxon>
        <taxon>Unidentata</taxon>
        <taxon>Episquamata</taxon>
        <taxon>Toxicofera</taxon>
        <taxon>Serpentes</taxon>
        <taxon>Colubroidea</taxon>
        <taxon>Elapidae</taxon>
        <taxon>Elapinae</taxon>
        <taxon>Ophiophagus</taxon>
    </lineage>
</organism>
<evidence type="ECO:0000256" key="2">
    <source>
        <dbReference type="ARBA" id="ARBA00022679"/>
    </source>
</evidence>
<proteinExistence type="inferred from homology"/>
<dbReference type="InterPro" id="IPR038286">
    <property type="entry name" value="IPK_sf"/>
</dbReference>
<keyword evidence="6" id="KW-1185">Reference proteome</keyword>